<feature type="signal peptide" evidence="2">
    <location>
        <begin position="1"/>
        <end position="24"/>
    </location>
</feature>
<sequence>MPSLRSSCLLLPLFTLTSCVTGPATPVDGSPTPRVELAAPTANLWYQHAVFYEVFVRSFQDSNGDGKGDLAGLISRLDYLNDGDPNTTSDLGVDALWLMPVFDSPSYHGYDTTNYERIEPDYGTNADFERLCAEAHRRGMRVIVDLVINHTSSQHPWFQESAASPESAKRDWYVWSPVDPGWRQPWDLFSQGATWHPLNGAYYYGVFWGGMPDLNLRTPAVREEVKRLASFWLDKGVDGFRLDAVRYLIETSGGLTGQADTAETHAFWKEFAAHVRSVKPDAALVGEAWTNTPLIAPYYGSTAQVPQGDELPLNFNFPLAEEIIKAARLGNGNGLALKLSEMRSRYPVGVADAPFLTNHDHVRVATQLDGKPGALVTAASLVLTLPGSPFLYYGEEVGLLNGTTQNDEAKRTPMPWDGSTGGGFTSGTPWFAFAPGHENTHVAAQMTAPGSLLSRYRDLIRARHASPALERGGLTLLTSTQSRTSTLAFLRTLEGERVLVVHNLGDSAENAGPFELEGDLAEPLFVDSSVRAPERDGGTWRITLPARTTGIWRLR</sequence>
<dbReference type="InterPro" id="IPR045857">
    <property type="entry name" value="O16G_dom_2"/>
</dbReference>
<dbReference type="RefSeq" id="WP_095977607.1">
    <property type="nucleotide sequence ID" value="NZ_CP022163.1"/>
</dbReference>
<dbReference type="OrthoDB" id="9805159at2"/>
<dbReference type="PANTHER" id="PTHR10357:SF179">
    <property type="entry name" value="NEUTRAL AND BASIC AMINO ACID TRANSPORT PROTEIN RBAT"/>
    <property type="match status" value="1"/>
</dbReference>
<name>A0A250ICN9_9BACT</name>
<dbReference type="SMART" id="SM00642">
    <property type="entry name" value="Aamy"/>
    <property type="match status" value="1"/>
</dbReference>
<dbReference type="SUPFAM" id="SSF51445">
    <property type="entry name" value="(Trans)glycosidases"/>
    <property type="match status" value="1"/>
</dbReference>
<evidence type="ECO:0000313" key="5">
    <source>
        <dbReference type="Proteomes" id="UP000217289"/>
    </source>
</evidence>
<dbReference type="KEGG" id="mbd:MEBOL_002427"/>
<dbReference type="CDD" id="cd11316">
    <property type="entry name" value="AmyAc_bac2_AmyA"/>
    <property type="match status" value="1"/>
</dbReference>
<keyword evidence="5" id="KW-1185">Reference proteome</keyword>
<dbReference type="Gene3D" id="3.90.400.10">
    <property type="entry name" value="Oligo-1,6-glucosidase, Domain 2"/>
    <property type="match status" value="1"/>
</dbReference>
<evidence type="ECO:0000256" key="2">
    <source>
        <dbReference type="SAM" id="SignalP"/>
    </source>
</evidence>
<dbReference type="Gene3D" id="3.20.20.80">
    <property type="entry name" value="Glycosidases"/>
    <property type="match status" value="1"/>
</dbReference>
<proteinExistence type="inferred from homology"/>
<comment type="similarity">
    <text evidence="1">Belongs to the glycosyl hydrolase 13 family.</text>
</comment>
<dbReference type="InterPro" id="IPR013780">
    <property type="entry name" value="Glyco_hydro_b"/>
</dbReference>
<dbReference type="GO" id="GO:0009313">
    <property type="term" value="P:oligosaccharide catabolic process"/>
    <property type="evidence" value="ECO:0007669"/>
    <property type="project" value="TreeGrafter"/>
</dbReference>
<gene>
    <name evidence="4" type="ORF">MEBOL_002427</name>
</gene>
<reference evidence="4 5" key="1">
    <citation type="submission" date="2017-06" db="EMBL/GenBank/DDBJ databases">
        <authorList>
            <person name="Kim H.J."/>
            <person name="Triplett B.A."/>
        </authorList>
    </citation>
    <scope>NUCLEOTIDE SEQUENCE [LARGE SCALE GENOMIC DNA]</scope>
    <source>
        <strain evidence="4 5">DSM 14713</strain>
    </source>
</reference>
<accession>A0A250ICN9</accession>
<evidence type="ECO:0000259" key="3">
    <source>
        <dbReference type="SMART" id="SM00642"/>
    </source>
</evidence>
<dbReference type="EMBL" id="CP022163">
    <property type="protein sequence ID" value="ATB28978.1"/>
    <property type="molecule type" value="Genomic_DNA"/>
</dbReference>
<dbReference type="Pfam" id="PF00128">
    <property type="entry name" value="Alpha-amylase"/>
    <property type="match status" value="1"/>
</dbReference>
<feature type="chain" id="PRO_5012038276" evidence="2">
    <location>
        <begin position="25"/>
        <end position="555"/>
    </location>
</feature>
<keyword evidence="2" id="KW-0732">Signal</keyword>
<organism evidence="4 5">
    <name type="scientific">Melittangium boletus DSM 14713</name>
    <dbReference type="NCBI Taxonomy" id="1294270"/>
    <lineage>
        <taxon>Bacteria</taxon>
        <taxon>Pseudomonadati</taxon>
        <taxon>Myxococcota</taxon>
        <taxon>Myxococcia</taxon>
        <taxon>Myxococcales</taxon>
        <taxon>Cystobacterineae</taxon>
        <taxon>Archangiaceae</taxon>
        <taxon>Melittangium</taxon>
    </lineage>
</organism>
<dbReference type="PROSITE" id="PS51257">
    <property type="entry name" value="PROKAR_LIPOPROTEIN"/>
    <property type="match status" value="1"/>
</dbReference>
<evidence type="ECO:0000256" key="1">
    <source>
        <dbReference type="ARBA" id="ARBA00008061"/>
    </source>
</evidence>
<protein>
    <submittedName>
        <fullName evidence="4">Trehalose synthase</fullName>
    </submittedName>
</protein>
<dbReference type="Proteomes" id="UP000217289">
    <property type="component" value="Chromosome"/>
</dbReference>
<dbReference type="PANTHER" id="PTHR10357">
    <property type="entry name" value="ALPHA-AMYLASE FAMILY MEMBER"/>
    <property type="match status" value="1"/>
</dbReference>
<dbReference type="InterPro" id="IPR006047">
    <property type="entry name" value="GH13_cat_dom"/>
</dbReference>
<dbReference type="InterPro" id="IPR017853">
    <property type="entry name" value="GH"/>
</dbReference>
<dbReference type="AlphaFoldDB" id="A0A250ICN9"/>
<evidence type="ECO:0000313" key="4">
    <source>
        <dbReference type="EMBL" id="ATB28978.1"/>
    </source>
</evidence>
<dbReference type="Gene3D" id="2.60.40.1180">
    <property type="entry name" value="Golgi alpha-mannosidase II"/>
    <property type="match status" value="1"/>
</dbReference>
<feature type="domain" description="Glycosyl hydrolase family 13 catalytic" evidence="3">
    <location>
        <begin position="53"/>
        <end position="463"/>
    </location>
</feature>
<dbReference type="SUPFAM" id="SSF51011">
    <property type="entry name" value="Glycosyl hydrolase domain"/>
    <property type="match status" value="1"/>
</dbReference>
<dbReference type="GO" id="GO:0004556">
    <property type="term" value="F:alpha-amylase activity"/>
    <property type="evidence" value="ECO:0007669"/>
    <property type="project" value="TreeGrafter"/>
</dbReference>